<evidence type="ECO:0000256" key="11">
    <source>
        <dbReference type="PIRSR" id="PIRSR634016-1"/>
    </source>
</evidence>
<dbReference type="GO" id="GO:0098552">
    <property type="term" value="C:side of membrane"/>
    <property type="evidence" value="ECO:0007669"/>
    <property type="project" value="UniProtKB-KW"/>
</dbReference>
<feature type="active site" description="Proton acceptor" evidence="11">
    <location>
        <position position="907"/>
    </location>
</feature>
<keyword evidence="7" id="KW-0378">Hydrolase</keyword>
<dbReference type="Pfam" id="PF17900">
    <property type="entry name" value="Peptidase_M1_N"/>
    <property type="match status" value="1"/>
</dbReference>
<feature type="compositionally biased region" description="Polar residues" evidence="15">
    <location>
        <begin position="485"/>
        <end position="494"/>
    </location>
</feature>
<evidence type="ECO:0000256" key="4">
    <source>
        <dbReference type="ARBA" id="ARBA00022622"/>
    </source>
</evidence>
<keyword evidence="4" id="KW-0325">Glycoprotein</keyword>
<evidence type="ECO:0000259" key="18">
    <source>
        <dbReference type="Pfam" id="PF17900"/>
    </source>
</evidence>
<feature type="region of interest" description="Disordered" evidence="15">
    <location>
        <begin position="544"/>
        <end position="583"/>
    </location>
</feature>
<dbReference type="Gene3D" id="1.10.390.10">
    <property type="entry name" value="Neutral Protease Domain 2"/>
    <property type="match status" value="1"/>
</dbReference>
<keyword evidence="8 12" id="KW-0862">Zinc</keyword>
<dbReference type="GO" id="GO:0070006">
    <property type="term" value="F:metalloaminopeptidase activity"/>
    <property type="evidence" value="ECO:0007669"/>
    <property type="project" value="TreeGrafter"/>
</dbReference>
<dbReference type="SUPFAM" id="SSF63737">
    <property type="entry name" value="Leukotriene A4 hydrolase N-terminal domain"/>
    <property type="match status" value="1"/>
</dbReference>
<dbReference type="Pfam" id="PF01433">
    <property type="entry name" value="Peptidase_M1"/>
    <property type="match status" value="1"/>
</dbReference>
<evidence type="ECO:0000256" key="8">
    <source>
        <dbReference type="ARBA" id="ARBA00022833"/>
    </source>
</evidence>
<name>A0A182U540_9DIPT</name>
<evidence type="ECO:0008006" key="21">
    <source>
        <dbReference type="Google" id="ProtNLM"/>
    </source>
</evidence>
<feature type="region of interest" description="Disordered" evidence="15">
    <location>
        <begin position="445"/>
        <end position="472"/>
    </location>
</feature>
<dbReference type="Proteomes" id="UP000075902">
    <property type="component" value="Unassembled WGS sequence"/>
</dbReference>
<dbReference type="GO" id="GO:0005886">
    <property type="term" value="C:plasma membrane"/>
    <property type="evidence" value="ECO:0007669"/>
    <property type="project" value="UniProtKB-SubCell"/>
</dbReference>
<comment type="cofactor">
    <cofactor evidence="12">
        <name>Zn(2+)</name>
        <dbReference type="ChEBI" id="CHEBI:29105"/>
    </cofactor>
    <text evidence="12">Binds 1 zinc ion per subunit.</text>
</comment>
<feature type="domain" description="Peptidase M1 membrane alanine aminopeptidase" evidence="16">
    <location>
        <begin position="836"/>
        <end position="1056"/>
    </location>
</feature>
<dbReference type="GO" id="GO:0005615">
    <property type="term" value="C:extracellular space"/>
    <property type="evidence" value="ECO:0007669"/>
    <property type="project" value="TreeGrafter"/>
</dbReference>
<dbReference type="InterPro" id="IPR001930">
    <property type="entry name" value="Peptidase_M1"/>
</dbReference>
<comment type="similarity">
    <text evidence="2">Belongs to the peptidase M1 family.</text>
</comment>
<keyword evidence="4" id="KW-0336">GPI-anchor</keyword>
<dbReference type="InterPro" id="IPR027268">
    <property type="entry name" value="Peptidase_M4/M1_CTD_sf"/>
</dbReference>
<dbReference type="FunFam" id="1.10.390.10:FF:000013">
    <property type="entry name" value="Aminopeptidase N"/>
    <property type="match status" value="1"/>
</dbReference>
<evidence type="ECO:0000256" key="6">
    <source>
        <dbReference type="ARBA" id="ARBA00022723"/>
    </source>
</evidence>
<evidence type="ECO:0000256" key="7">
    <source>
        <dbReference type="ARBA" id="ARBA00022801"/>
    </source>
</evidence>
<dbReference type="STRING" id="34690.A0A182U540"/>
<dbReference type="InterPro" id="IPR042097">
    <property type="entry name" value="Aminopeptidase_N-like_N_sf"/>
</dbReference>
<dbReference type="InterPro" id="IPR024571">
    <property type="entry name" value="ERAP1-like_C_dom"/>
</dbReference>
<accession>A0A182U540</accession>
<proteinExistence type="inferred from homology"/>
<dbReference type="PANTHER" id="PTHR11533">
    <property type="entry name" value="PROTEASE M1 ZINC METALLOPROTEASE"/>
    <property type="match status" value="1"/>
</dbReference>
<feature type="coiled-coil region" evidence="14">
    <location>
        <begin position="29"/>
        <end position="86"/>
    </location>
</feature>
<reference evidence="20" key="1">
    <citation type="submission" date="2014-01" db="EMBL/GenBank/DDBJ databases">
        <title>The Genome Sequence of Anopheles melas CM1001059_A (V2).</title>
        <authorList>
            <consortium name="The Broad Institute Genomics Platform"/>
            <person name="Neafsey D.E."/>
            <person name="Besansky N."/>
            <person name="Howell P."/>
            <person name="Walton C."/>
            <person name="Young S.K."/>
            <person name="Zeng Q."/>
            <person name="Gargeya S."/>
            <person name="Fitzgerald M."/>
            <person name="Haas B."/>
            <person name="Abouelleil A."/>
            <person name="Allen A.W."/>
            <person name="Alvarado L."/>
            <person name="Arachchi H.M."/>
            <person name="Berlin A.M."/>
            <person name="Chapman S.B."/>
            <person name="Gainer-Dewar J."/>
            <person name="Goldberg J."/>
            <person name="Griggs A."/>
            <person name="Gujja S."/>
            <person name="Hansen M."/>
            <person name="Howarth C."/>
            <person name="Imamovic A."/>
            <person name="Ireland A."/>
            <person name="Larimer J."/>
            <person name="McCowan C."/>
            <person name="Murphy C."/>
            <person name="Pearson M."/>
            <person name="Poon T.W."/>
            <person name="Priest M."/>
            <person name="Roberts A."/>
            <person name="Saif S."/>
            <person name="Shea T."/>
            <person name="Sisk P."/>
            <person name="Sykes S."/>
            <person name="Wortman J."/>
            <person name="Nusbaum C."/>
            <person name="Birren B."/>
        </authorList>
    </citation>
    <scope>NUCLEOTIDE SEQUENCE [LARGE SCALE GENOMIC DNA]</scope>
    <source>
        <strain evidence="20">CM1001059</strain>
    </source>
</reference>
<dbReference type="GO" id="GO:0006508">
    <property type="term" value="P:proteolysis"/>
    <property type="evidence" value="ECO:0007669"/>
    <property type="project" value="UniProtKB-KW"/>
</dbReference>
<evidence type="ECO:0000256" key="14">
    <source>
        <dbReference type="SAM" id="Coils"/>
    </source>
</evidence>
<dbReference type="InterPro" id="IPR050344">
    <property type="entry name" value="Peptidase_M1_aminopeptidases"/>
</dbReference>
<comment type="subcellular location">
    <subcellularLocation>
        <location evidence="1">Cell membrane</location>
        <topology evidence="1">Lipid-anchor</topology>
        <topology evidence="1">GPI-anchor</topology>
    </subcellularLocation>
</comment>
<feature type="site" description="Transition state stabilizer" evidence="13">
    <location>
        <position position="994"/>
    </location>
</feature>
<dbReference type="Gene3D" id="1.25.50.20">
    <property type="match status" value="1"/>
</dbReference>
<evidence type="ECO:0000256" key="12">
    <source>
        <dbReference type="PIRSR" id="PIRSR634016-3"/>
    </source>
</evidence>
<dbReference type="Gene3D" id="2.60.40.1730">
    <property type="entry name" value="tricorn interacting facor f3 domain"/>
    <property type="match status" value="1"/>
</dbReference>
<feature type="binding site" evidence="12">
    <location>
        <position position="906"/>
    </location>
    <ligand>
        <name>Zn(2+)</name>
        <dbReference type="ChEBI" id="CHEBI:29105"/>
        <note>catalytic</note>
    </ligand>
</feature>
<dbReference type="SUPFAM" id="SSF55486">
    <property type="entry name" value="Metalloproteases ('zincins'), catalytic domain"/>
    <property type="match status" value="1"/>
</dbReference>
<evidence type="ECO:0000259" key="16">
    <source>
        <dbReference type="Pfam" id="PF01433"/>
    </source>
</evidence>
<keyword evidence="6 12" id="KW-0479">Metal-binding</keyword>
<keyword evidence="3" id="KW-0031">Aminopeptidase</keyword>
<dbReference type="InterPro" id="IPR034016">
    <property type="entry name" value="M1_APN-typ"/>
</dbReference>
<dbReference type="CDD" id="cd09601">
    <property type="entry name" value="M1_APN-Q_like"/>
    <property type="match status" value="1"/>
</dbReference>
<evidence type="ECO:0000259" key="17">
    <source>
        <dbReference type="Pfam" id="PF11838"/>
    </source>
</evidence>
<dbReference type="GO" id="GO:0043171">
    <property type="term" value="P:peptide catabolic process"/>
    <property type="evidence" value="ECO:0007669"/>
    <property type="project" value="TreeGrafter"/>
</dbReference>
<dbReference type="GO" id="GO:0005737">
    <property type="term" value="C:cytoplasm"/>
    <property type="evidence" value="ECO:0007669"/>
    <property type="project" value="TreeGrafter"/>
</dbReference>
<evidence type="ECO:0000256" key="3">
    <source>
        <dbReference type="ARBA" id="ARBA00022438"/>
    </source>
</evidence>
<evidence type="ECO:0000256" key="2">
    <source>
        <dbReference type="ARBA" id="ARBA00010136"/>
    </source>
</evidence>
<dbReference type="PRINTS" id="PR00756">
    <property type="entry name" value="ALADIPTASE"/>
</dbReference>
<feature type="binding site" evidence="12">
    <location>
        <position position="929"/>
    </location>
    <ligand>
        <name>Zn(2+)</name>
        <dbReference type="ChEBI" id="CHEBI:29105"/>
        <note>catalytic</note>
    </ligand>
</feature>
<feature type="compositionally biased region" description="Basic and acidic residues" evidence="15">
    <location>
        <begin position="546"/>
        <end position="556"/>
    </location>
</feature>
<feature type="binding site" evidence="12">
    <location>
        <position position="910"/>
    </location>
    <ligand>
        <name>Zn(2+)</name>
        <dbReference type="ChEBI" id="CHEBI:29105"/>
        <note>catalytic</note>
    </ligand>
</feature>
<keyword evidence="14" id="KW-0175">Coiled coil</keyword>
<evidence type="ECO:0000256" key="1">
    <source>
        <dbReference type="ARBA" id="ARBA00004609"/>
    </source>
</evidence>
<dbReference type="PANTHER" id="PTHR11533:SF301">
    <property type="entry name" value="AMINOPEPTIDASE"/>
    <property type="match status" value="1"/>
</dbReference>
<dbReference type="InterPro" id="IPR014782">
    <property type="entry name" value="Peptidase_M1_dom"/>
</dbReference>
<dbReference type="Gene3D" id="2.60.40.1910">
    <property type="match status" value="1"/>
</dbReference>
<keyword evidence="4" id="KW-0472">Membrane</keyword>
<keyword evidence="9" id="KW-0482">Metalloprotease</keyword>
<sequence length="1458" mass="164316">MYSSTVSDGNGALFHCSELTPRAPYRREFDEMEARIRKCERQRAELERQFEELMRERTECEKATVRAMKQRQRRQQEAERQRAERNESILRMLNKIDQQAASLAAKTDRLKMLKTQYEMYLMRTWSTSSGPALPAAYGVPMITAPPAMLTPLPSSPAKSSTKSEFVQYLSDLTHQQTASINPIPPPMALSNYLASQQKRYGMASSYGTSLERPYSRAFTSSSPIENDCLMVNSGAGTSQSTTVGGIQAKKFAMSNEDFIRYIDSEVLKEPIPKVSIVAPSPVESDKLKQSGGAYLEDATMSEDEPVREVANKLEEFSILVEPDIRKDVSEEHPKEDIQVVAEMIESAYINGAMGQPVEYQQDDGQQSAAYQYGNSQDPAAYQEGQYVEGGTAGESQYQYQEGVDQTGNVYATQEQYQDPNQQYQYDQSAQYYSDQQAYDAQYYNQDPQQQEQQQQQQQYYMDESNQQQMDQNQAEQLNPMDQFVSPEQNDQSYYPSDGQYEPNAKNAEPTQPNPPEGGDVTVPSSLEPPLANAQTVETSAVIDATLPKDKQEKKASDAIVQQATLEQKPSRKEGVDPGSDAPTLSTVNDEIYLVIVPVVTANGRLPNNTLPLHYDLHLEATGLGLHDYTYRGNVSIRIAIVSDTNEVVLHNVGNTLESICLRRCRDGEAISHQLLESEPASELLRIRTDRILRRADDQVITLTIVFHNTLGKDRMGFYRTQYRGAKRIAMAVATTHFQPSYARLAFPCFDEPGFKTTFQITIVANGSHLVASNAPIATVTWLQDGHKAVRFERTPPMQTYLVTFLIANFTSVHTVSPSGVEIGILAPPKDEKSLQFSLQAATALLSSLEEYTGQSLGLQKLDHVAIPQFGNAMENWGLVAYDEQFLVLSAKAHRLQRAQAVLTIGHETAHQLFGNLVGPAWWSYLWLSEGFATYFELLLGSDAYPELLPLEESFAVRHMHPALMADAYEQHPLTVESLSANTPEIETLFDTITYSKAGCILRMINCSIGEEAFQAGVQNYLEQHRNGIVTPEDLYASFFVQQRKGTPTVEQMFRSWVDKPGYPVVTVERLNGSFVRFRQQRYHNQEVTTQDITSRWFIPITYYTNSSLGQYEYQPAFWMKETDQELLLQLEMNTQDVLVVNPRQIGFYRVEYDEQGWNSIVDNLTTLPSIMQAKLIDDAFVLARAGLVGYELCLEMLQELATSPDPVPWLIAMAEENIGYLQRVLQSAEFDRFLTGFVGEMFDLAGNVGRTLLQSQALDVAYDWWSRLAASFIESKRESSIRPRACLPTPVQEVVQTLVSPDDHVRERLFARLKCLPKQSNEPSVLLLALERIRAANLLTPGKLFAVLESLIKSDPGRFLPPTVQFLSSIPPEEAGSVADRFQRLLNLIVHEVTDRRQAAQVRKLMVKNSSILPANFLPHASTMMTSTISWRMKQVPKLREFVHDSHMASIYEREGHQ</sequence>
<dbReference type="InterPro" id="IPR045357">
    <property type="entry name" value="Aminopeptidase_N-like_N"/>
</dbReference>
<evidence type="ECO:0000313" key="19">
    <source>
        <dbReference type="EnsemblMetazoa" id="AMEC014051-PA"/>
    </source>
</evidence>
<evidence type="ECO:0000256" key="13">
    <source>
        <dbReference type="PIRSR" id="PIRSR634016-4"/>
    </source>
</evidence>
<protein>
    <recommendedName>
        <fullName evidence="21">Aminopeptidase</fullName>
    </recommendedName>
</protein>
<feature type="domain" description="ERAP1-like C-terminal" evidence="17">
    <location>
        <begin position="1138"/>
        <end position="1261"/>
    </location>
</feature>
<dbReference type="GO" id="GO:0042277">
    <property type="term" value="F:peptide binding"/>
    <property type="evidence" value="ECO:0007669"/>
    <property type="project" value="TreeGrafter"/>
</dbReference>
<evidence type="ECO:0000256" key="9">
    <source>
        <dbReference type="ARBA" id="ARBA00023049"/>
    </source>
</evidence>
<feature type="region of interest" description="Disordered" evidence="15">
    <location>
        <begin position="484"/>
        <end position="527"/>
    </location>
</feature>
<keyword evidence="20" id="KW-1185">Reference proteome</keyword>
<dbReference type="VEuPathDB" id="VectorBase:AMEC014051"/>
<organism evidence="19 20">
    <name type="scientific">Anopheles melas</name>
    <dbReference type="NCBI Taxonomy" id="34690"/>
    <lineage>
        <taxon>Eukaryota</taxon>
        <taxon>Metazoa</taxon>
        <taxon>Ecdysozoa</taxon>
        <taxon>Arthropoda</taxon>
        <taxon>Hexapoda</taxon>
        <taxon>Insecta</taxon>
        <taxon>Pterygota</taxon>
        <taxon>Neoptera</taxon>
        <taxon>Endopterygota</taxon>
        <taxon>Diptera</taxon>
        <taxon>Nematocera</taxon>
        <taxon>Culicoidea</taxon>
        <taxon>Culicidae</taxon>
        <taxon>Anophelinae</taxon>
        <taxon>Anopheles</taxon>
    </lineage>
</organism>
<dbReference type="Pfam" id="PF11838">
    <property type="entry name" value="ERAP1_C"/>
    <property type="match status" value="1"/>
</dbReference>
<keyword evidence="5" id="KW-0645">Protease</keyword>
<feature type="domain" description="Aminopeptidase N-like N-terminal" evidence="18">
    <location>
        <begin position="611"/>
        <end position="801"/>
    </location>
</feature>
<dbReference type="EnsemblMetazoa" id="AMEC014051-RA">
    <property type="protein sequence ID" value="AMEC014051-PA"/>
    <property type="gene ID" value="AMEC014051"/>
</dbReference>
<evidence type="ECO:0000313" key="20">
    <source>
        <dbReference type="Proteomes" id="UP000075902"/>
    </source>
</evidence>
<keyword evidence="10" id="KW-0449">Lipoprotein</keyword>
<reference evidence="19" key="2">
    <citation type="submission" date="2020-05" db="UniProtKB">
        <authorList>
            <consortium name="EnsemblMetazoa"/>
        </authorList>
    </citation>
    <scope>IDENTIFICATION</scope>
    <source>
        <strain evidence="19">CM1001059</strain>
    </source>
</reference>
<evidence type="ECO:0000256" key="5">
    <source>
        <dbReference type="ARBA" id="ARBA00022670"/>
    </source>
</evidence>
<evidence type="ECO:0000256" key="10">
    <source>
        <dbReference type="ARBA" id="ARBA00023288"/>
    </source>
</evidence>
<evidence type="ECO:0000256" key="15">
    <source>
        <dbReference type="SAM" id="MobiDB-lite"/>
    </source>
</evidence>
<dbReference type="GO" id="GO:0008270">
    <property type="term" value="F:zinc ion binding"/>
    <property type="evidence" value="ECO:0007669"/>
    <property type="project" value="InterPro"/>
</dbReference>